<evidence type="ECO:0000313" key="1">
    <source>
        <dbReference type="EMBL" id="SFO17214.1"/>
    </source>
</evidence>
<accession>A0A1I5F0B6</accession>
<protein>
    <recommendedName>
        <fullName evidence="3">Natural product</fullName>
    </recommendedName>
</protein>
<dbReference type="STRING" id="226506.SAMN04488519_104154"/>
<dbReference type="Proteomes" id="UP000199564">
    <property type="component" value="Unassembled WGS sequence"/>
</dbReference>
<keyword evidence="2" id="KW-1185">Reference proteome</keyword>
<proteinExistence type="predicted"/>
<dbReference type="AlphaFoldDB" id="A0A1I5F0B6"/>
<evidence type="ECO:0008006" key="3">
    <source>
        <dbReference type="Google" id="ProtNLM"/>
    </source>
</evidence>
<dbReference type="EMBL" id="FOVW01000004">
    <property type="protein sequence ID" value="SFO17214.1"/>
    <property type="molecule type" value="Genomic_DNA"/>
</dbReference>
<name>A0A1I5F0B6_9BACT</name>
<reference evidence="2" key="1">
    <citation type="submission" date="2016-10" db="EMBL/GenBank/DDBJ databases">
        <authorList>
            <person name="Varghese N."/>
            <person name="Submissions S."/>
        </authorList>
    </citation>
    <scope>NUCLEOTIDE SEQUENCE [LARGE SCALE GENOMIC DNA]</scope>
    <source>
        <strain evidence="2">DSM 15282</strain>
    </source>
</reference>
<sequence>MVRSGVSSHQKITMMKKLSLEMLRLSTNEILGRSQMKMVTGGIGSGSNCEIRCTPGLPRGTSVNDCSFNTMNFNCPQDEYPNASCTCSSGGMG</sequence>
<evidence type="ECO:0000313" key="2">
    <source>
        <dbReference type="Proteomes" id="UP000199564"/>
    </source>
</evidence>
<gene>
    <name evidence="1" type="ORF">SAMN04488519_104154</name>
</gene>
<organism evidence="1 2">
    <name type="scientific">Algoriphagus ornithinivorans</name>
    <dbReference type="NCBI Taxonomy" id="226506"/>
    <lineage>
        <taxon>Bacteria</taxon>
        <taxon>Pseudomonadati</taxon>
        <taxon>Bacteroidota</taxon>
        <taxon>Cytophagia</taxon>
        <taxon>Cytophagales</taxon>
        <taxon>Cyclobacteriaceae</taxon>
        <taxon>Algoriphagus</taxon>
    </lineage>
</organism>